<comment type="caution">
    <text evidence="2">The sequence shown here is derived from an EMBL/GenBank/DDBJ whole genome shotgun (WGS) entry which is preliminary data.</text>
</comment>
<accession>A0A816R140</accession>
<dbReference type="EMBL" id="CAJNRG010004359">
    <property type="protein sequence ID" value="CAF2065691.1"/>
    <property type="molecule type" value="Genomic_DNA"/>
</dbReference>
<proteinExistence type="predicted"/>
<reference evidence="2" key="1">
    <citation type="submission" date="2021-02" db="EMBL/GenBank/DDBJ databases">
        <authorList>
            <person name="Nowell W R."/>
        </authorList>
    </citation>
    <scope>NUCLEOTIDE SEQUENCE</scope>
</reference>
<evidence type="ECO:0000313" key="2">
    <source>
        <dbReference type="EMBL" id="CAF2065691.1"/>
    </source>
</evidence>
<feature type="region of interest" description="Disordered" evidence="1">
    <location>
        <begin position="144"/>
        <end position="173"/>
    </location>
</feature>
<protein>
    <submittedName>
        <fullName evidence="2">Uncharacterized protein</fullName>
    </submittedName>
</protein>
<evidence type="ECO:0000313" key="3">
    <source>
        <dbReference type="Proteomes" id="UP000663887"/>
    </source>
</evidence>
<dbReference type="AlphaFoldDB" id="A0A816R140"/>
<sequence length="173" mass="19498">MLMNMHHGPKNEQLLVKWLPYIKNREVLLLPDRKFAPAQHSVRQLNSILPYSQPSFNNQSASATINSNWTALRMGAARLACQQNSFTLASKLLIRQFQSTHAWSTGPPTPQSSNTSLGSPLPNNMNITIAIKFLSRSILPHLINESQPNSQHNNQRSLNNYTSYGMPKKETFS</sequence>
<gene>
    <name evidence="2" type="ORF">XDN619_LOCUS11446</name>
</gene>
<evidence type="ECO:0000256" key="1">
    <source>
        <dbReference type="SAM" id="MobiDB-lite"/>
    </source>
</evidence>
<feature type="compositionally biased region" description="Polar residues" evidence="1">
    <location>
        <begin position="144"/>
        <end position="163"/>
    </location>
</feature>
<name>A0A816R140_9BILA</name>
<dbReference type="Proteomes" id="UP000663887">
    <property type="component" value="Unassembled WGS sequence"/>
</dbReference>
<organism evidence="2 3">
    <name type="scientific">Rotaria magnacalcarata</name>
    <dbReference type="NCBI Taxonomy" id="392030"/>
    <lineage>
        <taxon>Eukaryota</taxon>
        <taxon>Metazoa</taxon>
        <taxon>Spiralia</taxon>
        <taxon>Gnathifera</taxon>
        <taxon>Rotifera</taxon>
        <taxon>Eurotatoria</taxon>
        <taxon>Bdelloidea</taxon>
        <taxon>Philodinida</taxon>
        <taxon>Philodinidae</taxon>
        <taxon>Rotaria</taxon>
    </lineage>
</organism>